<dbReference type="Pfam" id="PF00023">
    <property type="entry name" value="Ank"/>
    <property type="match status" value="1"/>
</dbReference>
<dbReference type="InterPro" id="IPR036770">
    <property type="entry name" value="Ankyrin_rpt-contain_sf"/>
</dbReference>
<dbReference type="AlphaFoldDB" id="A0A6A6XCA3"/>
<evidence type="ECO:0000313" key="4">
    <source>
        <dbReference type="Proteomes" id="UP000799757"/>
    </source>
</evidence>
<feature type="compositionally biased region" description="Basic and acidic residues" evidence="2">
    <location>
        <begin position="199"/>
        <end position="217"/>
    </location>
</feature>
<dbReference type="PROSITE" id="PS50088">
    <property type="entry name" value="ANK_REPEAT"/>
    <property type="match status" value="1"/>
</dbReference>
<sequence>MTTLPPDPRPQYWPLSKEFLTALRESAVDRFKIAAALLDQGVDINGLREISFHRGPLGPKVSREQVTALYDAAKRADYDAVQFLLDKGADVRARNRTGMSIAIGPFPHNNAIDTLCGLDAMRTSEDQKIVLLAEEKFGPETDEDFVRRRDAFDSLVGYYPYNSTTLFKRKIDKVVSSEHKKSAAGKLSTPARKKVGGLPDKEKRYGLRKRDPDISYV</sequence>
<keyword evidence="1" id="KW-0040">ANK repeat</keyword>
<keyword evidence="4" id="KW-1185">Reference proteome</keyword>
<dbReference type="Gene3D" id="1.25.40.20">
    <property type="entry name" value="Ankyrin repeat-containing domain"/>
    <property type="match status" value="1"/>
</dbReference>
<dbReference type="SUPFAM" id="SSF48403">
    <property type="entry name" value="Ankyrin repeat"/>
    <property type="match status" value="1"/>
</dbReference>
<name>A0A6A6XCA3_9PLEO</name>
<dbReference type="OrthoDB" id="539213at2759"/>
<dbReference type="InterPro" id="IPR002110">
    <property type="entry name" value="Ankyrin_rpt"/>
</dbReference>
<evidence type="ECO:0000313" key="3">
    <source>
        <dbReference type="EMBL" id="KAF2794072.1"/>
    </source>
</evidence>
<accession>A0A6A6XCA3</accession>
<feature type="repeat" description="ANK" evidence="1">
    <location>
        <begin position="64"/>
        <end position="96"/>
    </location>
</feature>
<dbReference type="EMBL" id="MU001904">
    <property type="protein sequence ID" value="KAF2794072.1"/>
    <property type="molecule type" value="Genomic_DNA"/>
</dbReference>
<proteinExistence type="predicted"/>
<reference evidence="3" key="1">
    <citation type="journal article" date="2020" name="Stud. Mycol.">
        <title>101 Dothideomycetes genomes: a test case for predicting lifestyles and emergence of pathogens.</title>
        <authorList>
            <person name="Haridas S."/>
            <person name="Albert R."/>
            <person name="Binder M."/>
            <person name="Bloem J."/>
            <person name="Labutti K."/>
            <person name="Salamov A."/>
            <person name="Andreopoulos B."/>
            <person name="Baker S."/>
            <person name="Barry K."/>
            <person name="Bills G."/>
            <person name="Bluhm B."/>
            <person name="Cannon C."/>
            <person name="Castanera R."/>
            <person name="Culley D."/>
            <person name="Daum C."/>
            <person name="Ezra D."/>
            <person name="Gonzalez J."/>
            <person name="Henrissat B."/>
            <person name="Kuo A."/>
            <person name="Liang C."/>
            <person name="Lipzen A."/>
            <person name="Lutzoni F."/>
            <person name="Magnuson J."/>
            <person name="Mondo S."/>
            <person name="Nolan M."/>
            <person name="Ohm R."/>
            <person name="Pangilinan J."/>
            <person name="Park H.-J."/>
            <person name="Ramirez L."/>
            <person name="Alfaro M."/>
            <person name="Sun H."/>
            <person name="Tritt A."/>
            <person name="Yoshinaga Y."/>
            <person name="Zwiers L.-H."/>
            <person name="Turgeon B."/>
            <person name="Goodwin S."/>
            <person name="Spatafora J."/>
            <person name="Crous P."/>
            <person name="Grigoriev I."/>
        </authorList>
    </citation>
    <scope>NUCLEOTIDE SEQUENCE</scope>
    <source>
        <strain evidence="3">CBS 109.77</strain>
    </source>
</reference>
<feature type="region of interest" description="Disordered" evidence="2">
    <location>
        <begin position="178"/>
        <end position="217"/>
    </location>
</feature>
<organism evidence="3 4">
    <name type="scientific">Melanomma pulvis-pyrius CBS 109.77</name>
    <dbReference type="NCBI Taxonomy" id="1314802"/>
    <lineage>
        <taxon>Eukaryota</taxon>
        <taxon>Fungi</taxon>
        <taxon>Dikarya</taxon>
        <taxon>Ascomycota</taxon>
        <taxon>Pezizomycotina</taxon>
        <taxon>Dothideomycetes</taxon>
        <taxon>Pleosporomycetidae</taxon>
        <taxon>Pleosporales</taxon>
        <taxon>Melanommataceae</taxon>
        <taxon>Melanomma</taxon>
    </lineage>
</organism>
<gene>
    <name evidence="3" type="ORF">K505DRAFT_384586</name>
</gene>
<evidence type="ECO:0000256" key="2">
    <source>
        <dbReference type="SAM" id="MobiDB-lite"/>
    </source>
</evidence>
<dbReference type="Proteomes" id="UP000799757">
    <property type="component" value="Unassembled WGS sequence"/>
</dbReference>
<dbReference type="PROSITE" id="PS50297">
    <property type="entry name" value="ANK_REP_REGION"/>
    <property type="match status" value="1"/>
</dbReference>
<protein>
    <submittedName>
        <fullName evidence="3">Uncharacterized protein</fullName>
    </submittedName>
</protein>
<evidence type="ECO:0000256" key="1">
    <source>
        <dbReference type="PROSITE-ProRule" id="PRU00023"/>
    </source>
</evidence>